<feature type="transmembrane region" description="Helical" evidence="1">
    <location>
        <begin position="76"/>
        <end position="99"/>
    </location>
</feature>
<feature type="transmembrane region" description="Helical" evidence="1">
    <location>
        <begin position="39"/>
        <end position="61"/>
    </location>
</feature>
<evidence type="ECO:0000313" key="3">
    <source>
        <dbReference type="Proteomes" id="UP000232722"/>
    </source>
</evidence>
<reference evidence="2 3" key="1">
    <citation type="submission" date="2016-04" db="EMBL/GenBank/DDBJ databases">
        <title>Genome analyses suggest a sexual origin of heterokaryosis in a supposedly ancient asexual fungus.</title>
        <authorList>
            <person name="Ropars J."/>
            <person name="Sedzielewska K."/>
            <person name="Noel J."/>
            <person name="Charron P."/>
            <person name="Farinelli L."/>
            <person name="Marton T."/>
            <person name="Kruger M."/>
            <person name="Pelin A."/>
            <person name="Brachmann A."/>
            <person name="Corradi N."/>
        </authorList>
    </citation>
    <scope>NUCLEOTIDE SEQUENCE [LARGE SCALE GENOMIC DNA]</scope>
    <source>
        <strain evidence="2 3">A5</strain>
    </source>
</reference>
<name>A0A2N0NP27_9GLOM</name>
<dbReference type="AlphaFoldDB" id="A0A2N0NP27"/>
<accession>A0A2N0NP27</accession>
<dbReference type="Proteomes" id="UP000232722">
    <property type="component" value="Unassembled WGS sequence"/>
</dbReference>
<dbReference type="VEuPathDB" id="FungiDB:FUN_014912"/>
<feature type="transmembrane region" description="Helical" evidence="1">
    <location>
        <begin position="119"/>
        <end position="138"/>
    </location>
</feature>
<comment type="caution">
    <text evidence="2">The sequence shown here is derived from an EMBL/GenBank/DDBJ whole genome shotgun (WGS) entry which is preliminary data.</text>
</comment>
<organism evidence="2 3">
    <name type="scientific">Rhizophagus irregularis</name>
    <dbReference type="NCBI Taxonomy" id="588596"/>
    <lineage>
        <taxon>Eukaryota</taxon>
        <taxon>Fungi</taxon>
        <taxon>Fungi incertae sedis</taxon>
        <taxon>Mucoromycota</taxon>
        <taxon>Glomeromycotina</taxon>
        <taxon>Glomeromycetes</taxon>
        <taxon>Glomerales</taxon>
        <taxon>Glomeraceae</taxon>
        <taxon>Rhizophagus</taxon>
    </lineage>
</organism>
<evidence type="ECO:0000256" key="1">
    <source>
        <dbReference type="SAM" id="Phobius"/>
    </source>
</evidence>
<protein>
    <submittedName>
        <fullName evidence="2">Uncharacterized protein</fullName>
    </submittedName>
</protein>
<dbReference type="VEuPathDB" id="FungiDB:RhiirFUN_012093"/>
<reference evidence="2 3" key="2">
    <citation type="submission" date="2017-09" db="EMBL/GenBank/DDBJ databases">
        <title>Extensive intraspecific genome diversity in a model arbuscular mycorrhizal fungus.</title>
        <authorList>
            <person name="Chen E.C."/>
            <person name="Morin E."/>
            <person name="Beaudet D."/>
            <person name="Noel J."/>
            <person name="Ndikumana S."/>
            <person name="Charron P."/>
            <person name="St-Onge C."/>
            <person name="Giorgi J."/>
            <person name="Grigoriev I.V."/>
            <person name="Roux C."/>
            <person name="Martin F.M."/>
            <person name="Corradi N."/>
        </authorList>
    </citation>
    <scope>NUCLEOTIDE SEQUENCE [LARGE SCALE GENOMIC DNA]</scope>
    <source>
        <strain evidence="2 3">A5</strain>
    </source>
</reference>
<feature type="transmembrane region" description="Helical" evidence="1">
    <location>
        <begin position="195"/>
        <end position="219"/>
    </location>
</feature>
<dbReference type="EMBL" id="LLXJ01003982">
    <property type="protein sequence ID" value="PKB96307.1"/>
    <property type="molecule type" value="Genomic_DNA"/>
</dbReference>
<dbReference type="VEuPathDB" id="FungiDB:RhiirA1_537386"/>
<keyword evidence="1" id="KW-1133">Transmembrane helix</keyword>
<evidence type="ECO:0000313" key="2">
    <source>
        <dbReference type="EMBL" id="PKB96307.1"/>
    </source>
</evidence>
<feature type="transmembrane region" description="Helical" evidence="1">
    <location>
        <begin position="6"/>
        <end position="27"/>
    </location>
</feature>
<keyword evidence="1" id="KW-0472">Membrane</keyword>
<sequence length="277" mass="31895">MSNLTEGILIAFFLGGGLLLILSTYIFGVYRNKSHNNFIMFNTLLMSYDWIFYIIFNIWIFTADLGHVDLDYMNSIPFLTILLTTCLMVFFHSILTFIILLREINNNEQFRAWFQEHKVFCLFIAFCSLSNFNVLHVLNCKFNSMDIFDAKLSFTVEKKIIHASAVSIIVGDVPRVSNLLIIHFLYAPASAFNHLYAISIICTFLSGLVFIIGFFYRIYESLIRDYEKPTAQEFTAQELTAQELIAQELTAQKLTAQELTAQELIVSKKSKKQFSEA</sequence>
<gene>
    <name evidence="2" type="ORF">RhiirA5_506989</name>
</gene>
<proteinExistence type="predicted"/>
<keyword evidence="1" id="KW-0812">Transmembrane</keyword>